<evidence type="ECO:0000256" key="2">
    <source>
        <dbReference type="ARBA" id="ARBA00006464"/>
    </source>
</evidence>
<keyword evidence="7 8" id="KW-0472">Membrane</keyword>
<keyword evidence="5 8" id="KW-0812">Transmembrane</keyword>
<feature type="domain" description="Bacterial sugar transferase" evidence="9">
    <location>
        <begin position="7"/>
        <end position="208"/>
    </location>
</feature>
<dbReference type="GO" id="GO:0016780">
    <property type="term" value="F:phosphotransferase activity, for other substituted phosphate groups"/>
    <property type="evidence" value="ECO:0007669"/>
    <property type="project" value="TreeGrafter"/>
</dbReference>
<evidence type="ECO:0000256" key="3">
    <source>
        <dbReference type="ARBA" id="ARBA00022475"/>
    </source>
</evidence>
<keyword evidence="6 8" id="KW-1133">Transmembrane helix</keyword>
<evidence type="ECO:0000256" key="7">
    <source>
        <dbReference type="ARBA" id="ARBA00023136"/>
    </source>
</evidence>
<evidence type="ECO:0000259" key="9">
    <source>
        <dbReference type="Pfam" id="PF02397"/>
    </source>
</evidence>
<comment type="similarity">
    <text evidence="2">Belongs to the bacterial sugar transferase family.</text>
</comment>
<reference evidence="10 11" key="1">
    <citation type="journal article" date="2016" name="Nat. Commun.">
        <title>Thousands of microbial genomes shed light on interconnected biogeochemical processes in an aquifer system.</title>
        <authorList>
            <person name="Anantharaman K."/>
            <person name="Brown C.T."/>
            <person name="Hug L.A."/>
            <person name="Sharon I."/>
            <person name="Castelle C.J."/>
            <person name="Probst A.J."/>
            <person name="Thomas B.C."/>
            <person name="Singh A."/>
            <person name="Wilkins M.J."/>
            <person name="Karaoz U."/>
            <person name="Brodie E.L."/>
            <person name="Williams K.H."/>
            <person name="Hubbard S.S."/>
            <person name="Banfield J.F."/>
        </authorList>
    </citation>
    <scope>NUCLEOTIDE SEQUENCE [LARGE SCALE GENOMIC DNA]</scope>
</reference>
<sequence length="213" mass="24729">MWYPLTKRAMDVVFATAGLILTAPIFLFISVLIKFDSSGPVFADTPERVGKNGEIFKMYKFRSMIKDAHTLLRTDQRFKEFYQRYKKNNFKIRTDEDPRITRVGRFIRKTSIDELPQLINIIKGDMSLVGPRAFHVDELREQQRVFPKTKKNVQAARTVKPGLTGPWQISGRSSIDFPERIKLDAEYAKRRSISYDFKTMLQTIPAVFRGEGN</sequence>
<name>A0A1G1WF66_9BACT</name>
<evidence type="ECO:0000256" key="6">
    <source>
        <dbReference type="ARBA" id="ARBA00022989"/>
    </source>
</evidence>
<dbReference type="PANTHER" id="PTHR30576:SF4">
    <property type="entry name" value="UNDECAPRENYL-PHOSPHATE GALACTOSE PHOSPHOTRANSFERASE"/>
    <property type="match status" value="1"/>
</dbReference>
<dbReference type="InterPro" id="IPR003362">
    <property type="entry name" value="Bact_transf"/>
</dbReference>
<evidence type="ECO:0000256" key="1">
    <source>
        <dbReference type="ARBA" id="ARBA00004236"/>
    </source>
</evidence>
<keyword evidence="3" id="KW-1003">Cell membrane</keyword>
<dbReference type="Pfam" id="PF02397">
    <property type="entry name" value="Bac_transf"/>
    <property type="match status" value="1"/>
</dbReference>
<gene>
    <name evidence="10" type="ORF">A2Z42_03385</name>
</gene>
<feature type="transmembrane region" description="Helical" evidence="8">
    <location>
        <begin position="12"/>
        <end position="33"/>
    </location>
</feature>
<keyword evidence="4" id="KW-0808">Transferase</keyword>
<dbReference type="PANTHER" id="PTHR30576">
    <property type="entry name" value="COLANIC BIOSYNTHESIS UDP-GLUCOSE LIPID CARRIER TRANSFERASE"/>
    <property type="match status" value="1"/>
</dbReference>
<dbReference type="Proteomes" id="UP000176645">
    <property type="component" value="Unassembled WGS sequence"/>
</dbReference>
<organism evidence="10 11">
    <name type="scientific">Candidatus Woykebacteria bacterium RBG_19FT_COMBO_43_10</name>
    <dbReference type="NCBI Taxonomy" id="1802598"/>
    <lineage>
        <taxon>Bacteria</taxon>
        <taxon>Candidatus Woykeibacteriota</taxon>
    </lineage>
</organism>
<proteinExistence type="inferred from homology"/>
<evidence type="ECO:0000256" key="5">
    <source>
        <dbReference type="ARBA" id="ARBA00022692"/>
    </source>
</evidence>
<comment type="caution">
    <text evidence="10">The sequence shown here is derived from an EMBL/GenBank/DDBJ whole genome shotgun (WGS) entry which is preliminary data.</text>
</comment>
<evidence type="ECO:0000313" key="11">
    <source>
        <dbReference type="Proteomes" id="UP000176645"/>
    </source>
</evidence>
<dbReference type="GO" id="GO:0005886">
    <property type="term" value="C:plasma membrane"/>
    <property type="evidence" value="ECO:0007669"/>
    <property type="project" value="UniProtKB-SubCell"/>
</dbReference>
<evidence type="ECO:0000256" key="4">
    <source>
        <dbReference type="ARBA" id="ARBA00022679"/>
    </source>
</evidence>
<comment type="subcellular location">
    <subcellularLocation>
        <location evidence="1">Cell membrane</location>
    </subcellularLocation>
</comment>
<dbReference type="EMBL" id="MHCU01000071">
    <property type="protein sequence ID" value="OGY26343.1"/>
    <property type="molecule type" value="Genomic_DNA"/>
</dbReference>
<protein>
    <recommendedName>
        <fullName evidence="9">Bacterial sugar transferase domain-containing protein</fullName>
    </recommendedName>
</protein>
<accession>A0A1G1WF66</accession>
<evidence type="ECO:0000256" key="8">
    <source>
        <dbReference type="SAM" id="Phobius"/>
    </source>
</evidence>
<evidence type="ECO:0000313" key="10">
    <source>
        <dbReference type="EMBL" id="OGY26343.1"/>
    </source>
</evidence>
<dbReference type="AlphaFoldDB" id="A0A1G1WF66"/>